<comment type="caution">
    <text evidence="13">The sequence shown here is derived from an EMBL/GenBank/DDBJ whole genome shotgun (WGS) entry which is preliminary data.</text>
</comment>
<keyword evidence="3" id="KW-0677">Repeat</keyword>
<dbReference type="PROSITE" id="PS01209">
    <property type="entry name" value="LDLRA_1"/>
    <property type="match status" value="3"/>
</dbReference>
<dbReference type="EMBL" id="JABXBU010002228">
    <property type="protein sequence ID" value="KAF8770672.1"/>
    <property type="molecule type" value="Genomic_DNA"/>
</dbReference>
<gene>
    <name evidence="13" type="ORF">HNY73_018172</name>
</gene>
<feature type="domain" description="EGF-like" evidence="12">
    <location>
        <begin position="153"/>
        <end position="189"/>
    </location>
</feature>
<comment type="caution">
    <text evidence="9">Lacks conserved residue(s) required for the propagation of feature annotation.</text>
</comment>
<evidence type="ECO:0000256" key="2">
    <source>
        <dbReference type="ARBA" id="ARBA00022692"/>
    </source>
</evidence>
<dbReference type="Proteomes" id="UP000807504">
    <property type="component" value="Unassembled WGS sequence"/>
</dbReference>
<evidence type="ECO:0000256" key="1">
    <source>
        <dbReference type="ARBA" id="ARBA00004167"/>
    </source>
</evidence>
<evidence type="ECO:0000256" key="10">
    <source>
        <dbReference type="PROSITE-ProRule" id="PRU00124"/>
    </source>
</evidence>
<dbReference type="InterPro" id="IPR051221">
    <property type="entry name" value="LDLR-related"/>
</dbReference>
<evidence type="ECO:0000256" key="6">
    <source>
        <dbReference type="ARBA" id="ARBA00023157"/>
    </source>
</evidence>
<evidence type="ECO:0000256" key="9">
    <source>
        <dbReference type="PROSITE-ProRule" id="PRU00076"/>
    </source>
</evidence>
<dbReference type="AlphaFoldDB" id="A0A8T0EC08"/>
<dbReference type="Gene3D" id="4.10.400.10">
    <property type="entry name" value="Low-density Lipoprotein Receptor"/>
    <property type="match status" value="3"/>
</dbReference>
<dbReference type="PRINTS" id="PR00261">
    <property type="entry name" value="LDLRECEPTOR"/>
</dbReference>
<keyword evidence="2 11" id="KW-0812">Transmembrane</keyword>
<dbReference type="SUPFAM" id="SSF57196">
    <property type="entry name" value="EGF/Laminin"/>
    <property type="match status" value="1"/>
</dbReference>
<comment type="subcellular location">
    <subcellularLocation>
        <location evidence="1">Membrane</location>
        <topology evidence="1">Single-pass membrane protein</topology>
    </subcellularLocation>
</comment>
<dbReference type="Pfam" id="PF00057">
    <property type="entry name" value="Ldl_recept_a"/>
    <property type="match status" value="3"/>
</dbReference>
<keyword evidence="7 13" id="KW-0675">Receptor</keyword>
<accession>A0A8T0EC08</accession>
<dbReference type="InterPro" id="IPR002172">
    <property type="entry name" value="LDrepeatLR_classA_rpt"/>
</dbReference>
<dbReference type="PROSITE" id="PS01186">
    <property type="entry name" value="EGF_2"/>
    <property type="match status" value="1"/>
</dbReference>
<feature type="transmembrane region" description="Helical" evidence="11">
    <location>
        <begin position="196"/>
        <end position="215"/>
    </location>
</feature>
<organism evidence="13 14">
    <name type="scientific">Argiope bruennichi</name>
    <name type="common">Wasp spider</name>
    <name type="synonym">Aranea bruennichi</name>
    <dbReference type="NCBI Taxonomy" id="94029"/>
    <lineage>
        <taxon>Eukaryota</taxon>
        <taxon>Metazoa</taxon>
        <taxon>Ecdysozoa</taxon>
        <taxon>Arthropoda</taxon>
        <taxon>Chelicerata</taxon>
        <taxon>Arachnida</taxon>
        <taxon>Araneae</taxon>
        <taxon>Araneomorphae</taxon>
        <taxon>Entelegynae</taxon>
        <taxon>Araneoidea</taxon>
        <taxon>Araneidae</taxon>
        <taxon>Argiope</taxon>
    </lineage>
</organism>
<dbReference type="PROSITE" id="PS50068">
    <property type="entry name" value="LDLRA_2"/>
    <property type="match status" value="3"/>
</dbReference>
<keyword evidence="9" id="KW-0245">EGF-like domain</keyword>
<feature type="disulfide bond" evidence="9">
    <location>
        <begin position="179"/>
        <end position="188"/>
    </location>
</feature>
<reference evidence="13" key="2">
    <citation type="submission" date="2020-06" db="EMBL/GenBank/DDBJ databases">
        <authorList>
            <person name="Sheffer M."/>
        </authorList>
    </citation>
    <scope>NUCLEOTIDE SEQUENCE</scope>
</reference>
<dbReference type="SUPFAM" id="SSF57424">
    <property type="entry name" value="LDL receptor-like module"/>
    <property type="match status" value="3"/>
</dbReference>
<keyword evidence="13" id="KW-0449">Lipoprotein</keyword>
<evidence type="ECO:0000313" key="13">
    <source>
        <dbReference type="EMBL" id="KAF8770672.1"/>
    </source>
</evidence>
<dbReference type="CDD" id="cd00112">
    <property type="entry name" value="LDLa"/>
    <property type="match status" value="3"/>
</dbReference>
<evidence type="ECO:0000313" key="14">
    <source>
        <dbReference type="Proteomes" id="UP000807504"/>
    </source>
</evidence>
<evidence type="ECO:0000256" key="7">
    <source>
        <dbReference type="ARBA" id="ARBA00023170"/>
    </source>
</evidence>
<feature type="disulfide bond" evidence="10">
    <location>
        <begin position="86"/>
        <end position="101"/>
    </location>
</feature>
<dbReference type="InterPro" id="IPR000742">
    <property type="entry name" value="EGF"/>
</dbReference>
<proteinExistence type="predicted"/>
<evidence type="ECO:0000256" key="8">
    <source>
        <dbReference type="ARBA" id="ARBA00023180"/>
    </source>
</evidence>
<evidence type="ECO:0000256" key="5">
    <source>
        <dbReference type="ARBA" id="ARBA00023136"/>
    </source>
</evidence>
<dbReference type="GO" id="GO:0043235">
    <property type="term" value="C:receptor complex"/>
    <property type="evidence" value="ECO:0007669"/>
    <property type="project" value="TreeGrafter"/>
</dbReference>
<dbReference type="PROSITE" id="PS50026">
    <property type="entry name" value="EGF_3"/>
    <property type="match status" value="1"/>
</dbReference>
<keyword evidence="14" id="KW-1185">Reference proteome</keyword>
<evidence type="ECO:0000256" key="4">
    <source>
        <dbReference type="ARBA" id="ARBA00022989"/>
    </source>
</evidence>
<keyword evidence="8" id="KW-0325">Glycoprotein</keyword>
<reference evidence="13" key="1">
    <citation type="journal article" date="2020" name="bioRxiv">
        <title>Chromosome-level reference genome of the European wasp spider Argiope bruennichi: a resource for studies on range expansion and evolutionary adaptation.</title>
        <authorList>
            <person name="Sheffer M.M."/>
            <person name="Hoppe A."/>
            <person name="Krehenwinkel H."/>
            <person name="Uhl G."/>
            <person name="Kuss A.W."/>
            <person name="Jensen L."/>
            <person name="Jensen C."/>
            <person name="Gillespie R.G."/>
            <person name="Hoff K.J."/>
            <person name="Prost S."/>
        </authorList>
    </citation>
    <scope>NUCLEOTIDE SEQUENCE</scope>
</reference>
<dbReference type="InterPro" id="IPR036055">
    <property type="entry name" value="LDL_receptor-like_sf"/>
</dbReference>
<sequence>MCDGENDCEDRSDETHCMDEDFPKCPSRYFQCISDRRCIEKTWRCDGEQDCSDGSDERYCVSACKRHDLEFECLNNKQCIPMTKRCDGQMDCEDGSDERSCKYFAKECDNLHFPCEENPRCIHREWLCNSINNCDNGSDEKHCNSTTINPTMTEPSCPDNYCMHNGDCVVIDGEYTCNCSSPFTGEKCERGLSAKLEFHVLGMVIGMSLALFIVLF</sequence>
<dbReference type="InterPro" id="IPR023415">
    <property type="entry name" value="LDLR_class-A_CS"/>
</dbReference>
<dbReference type="Gene3D" id="2.10.25.10">
    <property type="entry name" value="Laminin"/>
    <property type="match status" value="1"/>
</dbReference>
<evidence type="ECO:0000256" key="11">
    <source>
        <dbReference type="SAM" id="Phobius"/>
    </source>
</evidence>
<feature type="disulfide bond" evidence="10">
    <location>
        <begin position="45"/>
        <end position="60"/>
    </location>
</feature>
<dbReference type="SMART" id="SM00192">
    <property type="entry name" value="LDLa"/>
    <property type="match status" value="3"/>
</dbReference>
<protein>
    <submittedName>
        <fullName evidence="13">Prolow-density lipoprotein receptor-related like protein</fullName>
    </submittedName>
</protein>
<dbReference type="Pfam" id="PF00008">
    <property type="entry name" value="EGF"/>
    <property type="match status" value="1"/>
</dbReference>
<keyword evidence="6 9" id="KW-1015">Disulfide bond</keyword>
<feature type="disulfide bond" evidence="10">
    <location>
        <begin position="128"/>
        <end position="143"/>
    </location>
</feature>
<dbReference type="PANTHER" id="PTHR22722">
    <property type="entry name" value="LOW-DENSITY LIPOPROTEIN RECEPTOR-RELATED PROTEIN 2-RELATED"/>
    <property type="match status" value="1"/>
</dbReference>
<evidence type="ECO:0000259" key="12">
    <source>
        <dbReference type="PROSITE" id="PS50026"/>
    </source>
</evidence>
<dbReference type="PROSITE" id="PS00022">
    <property type="entry name" value="EGF_1"/>
    <property type="match status" value="1"/>
</dbReference>
<name>A0A8T0EC08_ARGBR</name>
<evidence type="ECO:0000256" key="3">
    <source>
        <dbReference type="ARBA" id="ARBA00022737"/>
    </source>
</evidence>
<keyword evidence="5 11" id="KW-0472">Membrane</keyword>
<keyword evidence="4 11" id="KW-1133">Transmembrane helix</keyword>
<dbReference type="GO" id="GO:0005886">
    <property type="term" value="C:plasma membrane"/>
    <property type="evidence" value="ECO:0007669"/>
    <property type="project" value="TreeGrafter"/>
</dbReference>